<keyword evidence="1" id="KW-0547">Nucleotide-binding</keyword>
<organism evidence="4 5">
    <name type="scientific">Thioflavicoccus mobilis 8321</name>
    <dbReference type="NCBI Taxonomy" id="765912"/>
    <lineage>
        <taxon>Bacteria</taxon>
        <taxon>Pseudomonadati</taxon>
        <taxon>Pseudomonadota</taxon>
        <taxon>Gammaproteobacteria</taxon>
        <taxon>Chromatiales</taxon>
        <taxon>Chromatiaceae</taxon>
        <taxon>Thioflavicoccus</taxon>
    </lineage>
</organism>
<evidence type="ECO:0000313" key="4">
    <source>
        <dbReference type="EMBL" id="AGA90462.1"/>
    </source>
</evidence>
<dbReference type="Pfam" id="PF02597">
    <property type="entry name" value="ThiS"/>
    <property type="match status" value="1"/>
</dbReference>
<dbReference type="PANTHER" id="PTHR33359:SF1">
    <property type="entry name" value="MOLYBDOPTERIN SYNTHASE SULFUR CARRIER SUBUNIT"/>
    <property type="match status" value="1"/>
</dbReference>
<dbReference type="STRING" id="765912.Thimo_1685"/>
<reference evidence="4 5" key="1">
    <citation type="submission" date="2011-09" db="EMBL/GenBank/DDBJ databases">
        <title>Complete sequence of chromosome of Thioflavicoccus mobilis 8321.</title>
        <authorList>
            <consortium name="US DOE Joint Genome Institute"/>
            <person name="Lucas S."/>
            <person name="Han J."/>
            <person name="Lapidus A."/>
            <person name="Cheng J.-F."/>
            <person name="Goodwin L."/>
            <person name="Pitluck S."/>
            <person name="Peters L."/>
            <person name="Ovchinnikova G."/>
            <person name="Lu M."/>
            <person name="Detter J.C."/>
            <person name="Han C."/>
            <person name="Tapia R."/>
            <person name="Land M."/>
            <person name="Hauser L."/>
            <person name="Kyrpides N."/>
            <person name="Ivanova N."/>
            <person name="Pagani I."/>
            <person name="Vogl K."/>
            <person name="Liu Z."/>
            <person name="Imhoff J."/>
            <person name="Thiel V."/>
            <person name="Frigaard N.-U."/>
            <person name="Bryant D."/>
            <person name="Woyke T."/>
        </authorList>
    </citation>
    <scope>NUCLEOTIDE SEQUENCE [LARGE SCALE GENOMIC DNA]</scope>
    <source>
        <strain evidence="4 5">8321</strain>
    </source>
</reference>
<dbReference type="Gene3D" id="3.10.20.30">
    <property type="match status" value="1"/>
</dbReference>
<evidence type="ECO:0000256" key="2">
    <source>
        <dbReference type="ARBA" id="ARBA00024200"/>
    </source>
</evidence>
<evidence type="ECO:0000256" key="3">
    <source>
        <dbReference type="ARBA" id="ARBA00024247"/>
    </source>
</evidence>
<name>L0GXB7_9GAMM</name>
<gene>
    <name evidence="4" type="ORF">Thimo_1685</name>
</gene>
<dbReference type="InterPro" id="IPR044672">
    <property type="entry name" value="MOCS2A"/>
</dbReference>
<dbReference type="InterPro" id="IPR016155">
    <property type="entry name" value="Mopterin_synth/thiamin_S_b"/>
</dbReference>
<dbReference type="eggNOG" id="COG1977">
    <property type="taxonomic scope" value="Bacteria"/>
</dbReference>
<comment type="similarity">
    <text evidence="2">Belongs to the MoaD family.</text>
</comment>
<dbReference type="KEGG" id="tmb:Thimo_1685"/>
<evidence type="ECO:0000313" key="5">
    <source>
        <dbReference type="Proteomes" id="UP000010816"/>
    </source>
</evidence>
<dbReference type="OrthoDB" id="9801945at2"/>
<sequence>MIRVLYFARLRETLGMAEESLEANPRWGSVADLIAALAARGGIWAEAFAPGATLPLCAVNQTMARPDSAIGDGDEVGFFPPVTGG</sequence>
<dbReference type="AlphaFoldDB" id="L0GXB7"/>
<dbReference type="InterPro" id="IPR012675">
    <property type="entry name" value="Beta-grasp_dom_sf"/>
</dbReference>
<accession>L0GXB7</accession>
<dbReference type="EMBL" id="CP003051">
    <property type="protein sequence ID" value="AGA90462.1"/>
    <property type="molecule type" value="Genomic_DNA"/>
</dbReference>
<dbReference type="GO" id="GO:1990133">
    <property type="term" value="C:molybdopterin adenylyltransferase complex"/>
    <property type="evidence" value="ECO:0007669"/>
    <property type="project" value="TreeGrafter"/>
</dbReference>
<keyword evidence="5" id="KW-1185">Reference proteome</keyword>
<dbReference type="CDD" id="cd00754">
    <property type="entry name" value="Ubl_MoaD"/>
    <property type="match status" value="1"/>
</dbReference>
<dbReference type="GO" id="GO:0006777">
    <property type="term" value="P:Mo-molybdopterin cofactor biosynthetic process"/>
    <property type="evidence" value="ECO:0007669"/>
    <property type="project" value="InterPro"/>
</dbReference>
<dbReference type="HOGENOM" id="CLU_114601_4_0_6"/>
<dbReference type="GO" id="GO:0000166">
    <property type="term" value="F:nucleotide binding"/>
    <property type="evidence" value="ECO:0007669"/>
    <property type="project" value="UniProtKB-KW"/>
</dbReference>
<dbReference type="PANTHER" id="PTHR33359">
    <property type="entry name" value="MOLYBDOPTERIN SYNTHASE SULFUR CARRIER SUBUNIT"/>
    <property type="match status" value="1"/>
</dbReference>
<protein>
    <recommendedName>
        <fullName evidence="3">Molybdopterin synthase sulfur carrier subunit</fullName>
    </recommendedName>
</protein>
<evidence type="ECO:0000256" key="1">
    <source>
        <dbReference type="ARBA" id="ARBA00022741"/>
    </source>
</evidence>
<dbReference type="Proteomes" id="UP000010816">
    <property type="component" value="Chromosome"/>
</dbReference>
<proteinExistence type="inferred from homology"/>
<dbReference type="SUPFAM" id="SSF54285">
    <property type="entry name" value="MoaD/ThiS"/>
    <property type="match status" value="1"/>
</dbReference>
<dbReference type="InterPro" id="IPR003749">
    <property type="entry name" value="ThiS/MoaD-like"/>
</dbReference>
<dbReference type="RefSeq" id="WP_015280603.1">
    <property type="nucleotide sequence ID" value="NC_019940.1"/>
</dbReference>